<dbReference type="PANTHER" id="PTHR18964">
    <property type="entry name" value="ROK (REPRESSOR, ORF, KINASE) FAMILY"/>
    <property type="match status" value="1"/>
</dbReference>
<reference evidence="5" key="2">
    <citation type="submission" date="2020-09" db="EMBL/GenBank/DDBJ databases">
        <authorList>
            <person name="Sun Q."/>
            <person name="Ohkuma M."/>
        </authorList>
    </citation>
    <scope>NUCLEOTIDE SEQUENCE</scope>
    <source>
        <strain evidence="5">JCM 18487</strain>
    </source>
</reference>
<evidence type="ECO:0000256" key="1">
    <source>
        <dbReference type="ARBA" id="ARBA00002486"/>
    </source>
</evidence>
<dbReference type="PROSITE" id="PS01125">
    <property type="entry name" value="ROK"/>
    <property type="match status" value="1"/>
</dbReference>
<dbReference type="SUPFAM" id="SSF46785">
    <property type="entry name" value="Winged helix' DNA-binding domain"/>
    <property type="match status" value="1"/>
</dbReference>
<dbReference type="InterPro" id="IPR036390">
    <property type="entry name" value="WH_DNA-bd_sf"/>
</dbReference>
<dbReference type="InterPro" id="IPR000835">
    <property type="entry name" value="HTH_MarR-typ"/>
</dbReference>
<evidence type="ECO:0000256" key="2">
    <source>
        <dbReference type="ARBA" id="ARBA00006479"/>
    </source>
</evidence>
<keyword evidence="3" id="KW-0119">Carbohydrate metabolism</keyword>
<evidence type="ECO:0000313" key="6">
    <source>
        <dbReference type="Proteomes" id="UP000637695"/>
    </source>
</evidence>
<dbReference type="EMBL" id="BMOY01000011">
    <property type="protein sequence ID" value="GGJ02632.1"/>
    <property type="molecule type" value="Genomic_DNA"/>
</dbReference>
<protein>
    <submittedName>
        <fullName evidence="5">Transcriptional regulator</fullName>
    </submittedName>
</protein>
<name>A0A917K8W8_9BACL</name>
<dbReference type="GO" id="GO:0042732">
    <property type="term" value="P:D-xylose metabolic process"/>
    <property type="evidence" value="ECO:0007669"/>
    <property type="project" value="UniProtKB-KW"/>
</dbReference>
<dbReference type="SUPFAM" id="SSF53067">
    <property type="entry name" value="Actin-like ATPase domain"/>
    <property type="match status" value="1"/>
</dbReference>
<dbReference type="InterPro" id="IPR049874">
    <property type="entry name" value="ROK_cs"/>
</dbReference>
<gene>
    <name evidence="5" type="ORF">GCM10010885_09890</name>
</gene>
<dbReference type="RefSeq" id="WP_188881517.1">
    <property type="nucleotide sequence ID" value="NZ_BMOY01000011.1"/>
</dbReference>
<dbReference type="Gene3D" id="3.30.420.40">
    <property type="match status" value="2"/>
</dbReference>
<comment type="function">
    <text evidence="1">Transcriptional repressor of xylose-utilizing enzymes.</text>
</comment>
<proteinExistence type="inferred from homology"/>
<evidence type="ECO:0000313" key="5">
    <source>
        <dbReference type="EMBL" id="GGJ02632.1"/>
    </source>
</evidence>
<dbReference type="Proteomes" id="UP000637695">
    <property type="component" value="Unassembled WGS sequence"/>
</dbReference>
<sequence>MRFVKETPAGIRQANRMSVLHLIKEYGPMSRARVARVLKMSRSTVSAIVDELIQEGRIREGANGQSTAQGGRPPQYLHYVPDAKFALGVDIGGTNTIVVLTDLAGHVVAREKFPTRAGDEHPLAAILERVKAFLARTGVAREKLLGTGIGFPGVTDTARGVVLNSPSLGLVDFDAVQFFDPLPGPVFIDNDVNMGVIGERWLGAAQGLQNVVLVAIGTGIGAGLILNGEVYRGAGGSAGEIGHLHVDPLLADRRRTLHEFGPLESAASGLGMEQVALTMRAAVEEHPRRMTAEELFAAAKAGDVIAQQVIGRAILFLSFSIANMITLLNPDLVLLGGGVAQAGSALLEPVRAHVARLSPVSCPIELAGLGEDSAALGAAATVFLAADELRWTGRKERAGLMRECEGGDGR</sequence>
<evidence type="ECO:0000256" key="3">
    <source>
        <dbReference type="ARBA" id="ARBA00022629"/>
    </source>
</evidence>
<dbReference type="CDD" id="cd23763">
    <property type="entry name" value="ASKHA_ATPase_ROK"/>
    <property type="match status" value="1"/>
</dbReference>
<comment type="caution">
    <text evidence="5">The sequence shown here is derived from an EMBL/GenBank/DDBJ whole genome shotgun (WGS) entry which is preliminary data.</text>
</comment>
<dbReference type="Gene3D" id="1.10.10.10">
    <property type="entry name" value="Winged helix-like DNA-binding domain superfamily/Winged helix DNA-binding domain"/>
    <property type="match status" value="1"/>
</dbReference>
<evidence type="ECO:0000259" key="4">
    <source>
        <dbReference type="Pfam" id="PF01047"/>
    </source>
</evidence>
<keyword evidence="6" id="KW-1185">Reference proteome</keyword>
<dbReference type="Pfam" id="PF00480">
    <property type="entry name" value="ROK"/>
    <property type="match status" value="1"/>
</dbReference>
<organism evidence="5 6">
    <name type="scientific">Alicyclobacillus cellulosilyticus</name>
    <dbReference type="NCBI Taxonomy" id="1003997"/>
    <lineage>
        <taxon>Bacteria</taxon>
        <taxon>Bacillati</taxon>
        <taxon>Bacillota</taxon>
        <taxon>Bacilli</taxon>
        <taxon>Bacillales</taxon>
        <taxon>Alicyclobacillaceae</taxon>
        <taxon>Alicyclobacillus</taxon>
    </lineage>
</organism>
<comment type="similarity">
    <text evidence="2">Belongs to the ROK (NagC/XylR) family.</text>
</comment>
<dbReference type="InterPro" id="IPR036388">
    <property type="entry name" value="WH-like_DNA-bd_sf"/>
</dbReference>
<keyword evidence="3" id="KW-0859">Xylose metabolism</keyword>
<accession>A0A917K8W8</accession>
<dbReference type="AlphaFoldDB" id="A0A917K8W8"/>
<feature type="domain" description="HTH marR-type" evidence="4">
    <location>
        <begin position="15"/>
        <end position="58"/>
    </location>
</feature>
<dbReference type="Pfam" id="PF01047">
    <property type="entry name" value="MarR"/>
    <property type="match status" value="1"/>
</dbReference>
<dbReference type="PANTHER" id="PTHR18964:SF149">
    <property type="entry name" value="BIFUNCTIONAL UDP-N-ACETYLGLUCOSAMINE 2-EPIMERASE_N-ACETYLMANNOSAMINE KINASE"/>
    <property type="match status" value="1"/>
</dbReference>
<dbReference type="GO" id="GO:0003700">
    <property type="term" value="F:DNA-binding transcription factor activity"/>
    <property type="evidence" value="ECO:0007669"/>
    <property type="project" value="InterPro"/>
</dbReference>
<dbReference type="InterPro" id="IPR000600">
    <property type="entry name" value="ROK"/>
</dbReference>
<reference evidence="5" key="1">
    <citation type="journal article" date="2014" name="Int. J. Syst. Evol. Microbiol.">
        <title>Complete genome sequence of Corynebacterium casei LMG S-19264T (=DSM 44701T), isolated from a smear-ripened cheese.</title>
        <authorList>
            <consortium name="US DOE Joint Genome Institute (JGI-PGF)"/>
            <person name="Walter F."/>
            <person name="Albersmeier A."/>
            <person name="Kalinowski J."/>
            <person name="Ruckert C."/>
        </authorList>
    </citation>
    <scope>NUCLEOTIDE SEQUENCE</scope>
    <source>
        <strain evidence="5">JCM 18487</strain>
    </source>
</reference>
<dbReference type="InterPro" id="IPR043129">
    <property type="entry name" value="ATPase_NBD"/>
</dbReference>